<dbReference type="OrthoDB" id="5917366at2759"/>
<organism evidence="1 2">
    <name type="scientific">Trichinella pseudospiralis</name>
    <name type="common">Parasitic roundworm</name>
    <dbReference type="NCBI Taxonomy" id="6337"/>
    <lineage>
        <taxon>Eukaryota</taxon>
        <taxon>Metazoa</taxon>
        <taxon>Ecdysozoa</taxon>
        <taxon>Nematoda</taxon>
        <taxon>Enoplea</taxon>
        <taxon>Dorylaimia</taxon>
        <taxon>Trichinellida</taxon>
        <taxon>Trichinellidae</taxon>
        <taxon>Trichinella</taxon>
    </lineage>
</organism>
<name>A0A0V1FTR8_TRIPS</name>
<dbReference type="InterPro" id="IPR035979">
    <property type="entry name" value="RBD_domain_sf"/>
</dbReference>
<dbReference type="SUPFAM" id="SSF54928">
    <property type="entry name" value="RNA-binding domain, RBD"/>
    <property type="match status" value="1"/>
</dbReference>
<proteinExistence type="predicted"/>
<protein>
    <submittedName>
        <fullName evidence="1">Uncharacterized protein</fullName>
    </submittedName>
</protein>
<reference evidence="1 2" key="1">
    <citation type="submission" date="2015-01" db="EMBL/GenBank/DDBJ databases">
        <title>Evolution of Trichinella species and genotypes.</title>
        <authorList>
            <person name="Korhonen P.K."/>
            <person name="Edoardo P."/>
            <person name="Giuseppe L.R."/>
            <person name="Gasser R.B."/>
        </authorList>
    </citation>
    <scope>NUCLEOTIDE SEQUENCE [LARGE SCALE GENOMIC DNA]</scope>
    <source>
        <strain evidence="1">ISS470</strain>
    </source>
</reference>
<dbReference type="Gene3D" id="3.30.70.330">
    <property type="match status" value="1"/>
</dbReference>
<dbReference type="EMBL" id="JYDT01000032">
    <property type="protein sequence ID" value="KRY89406.1"/>
    <property type="molecule type" value="Genomic_DNA"/>
</dbReference>
<dbReference type="GO" id="GO:0003676">
    <property type="term" value="F:nucleic acid binding"/>
    <property type="evidence" value="ECO:0007669"/>
    <property type="project" value="InterPro"/>
</dbReference>
<comment type="caution">
    <text evidence="1">The sequence shown here is derived from an EMBL/GenBank/DDBJ whole genome shotgun (WGS) entry which is preliminary data.</text>
</comment>
<keyword evidence="2" id="KW-1185">Reference proteome</keyword>
<gene>
    <name evidence="1" type="ORF">T4D_2192</name>
</gene>
<accession>A0A0V1FTR8</accession>
<sequence>MQPLLPIENLAYLTLLQQSMKPPPLFMNSAVIGMYYSFQYGPTLRDFLFDVLKLSSNDSRILEKYCSLLERLVSFSQECRNFVHNMVIVEMVEGSMTVEHLFRHFCFYGNVLHVEIRPENPRLAIITFQTPEFARAACYISKKFHYPHCTILSSYIYNLEHFITKCVRDFLFTDGILTG</sequence>
<dbReference type="InterPro" id="IPR012677">
    <property type="entry name" value="Nucleotide-bd_a/b_plait_sf"/>
</dbReference>
<evidence type="ECO:0000313" key="1">
    <source>
        <dbReference type="EMBL" id="KRY89406.1"/>
    </source>
</evidence>
<evidence type="ECO:0000313" key="2">
    <source>
        <dbReference type="Proteomes" id="UP000054995"/>
    </source>
</evidence>
<dbReference type="Proteomes" id="UP000054995">
    <property type="component" value="Unassembled WGS sequence"/>
</dbReference>